<dbReference type="Proteomes" id="UP000534783">
    <property type="component" value="Unassembled WGS sequence"/>
</dbReference>
<evidence type="ECO:0000313" key="2">
    <source>
        <dbReference type="EMBL" id="NKE72494.1"/>
    </source>
</evidence>
<keyword evidence="1" id="KW-0472">Membrane</keyword>
<proteinExistence type="predicted"/>
<keyword evidence="1" id="KW-0812">Transmembrane</keyword>
<dbReference type="AlphaFoldDB" id="A0A7X6DSF7"/>
<comment type="caution">
    <text evidence="2">The sequence shown here is derived from an EMBL/GenBank/DDBJ whole genome shotgun (WGS) entry which is preliminary data.</text>
</comment>
<name>A0A7X6DSF7_9BACT</name>
<gene>
    <name evidence="2" type="ORF">MNODULE_17220</name>
</gene>
<reference evidence="2 3" key="1">
    <citation type="journal article" date="2020" name="Nature">
        <title>Bacterial chemolithoautotrophy via manganese oxidation.</title>
        <authorList>
            <person name="Yu H."/>
            <person name="Leadbetter J.R."/>
        </authorList>
    </citation>
    <scope>NUCLEOTIDE SEQUENCE [LARGE SCALE GENOMIC DNA]</scope>
    <source>
        <strain evidence="2 3">Mn-1</strain>
    </source>
</reference>
<evidence type="ECO:0008006" key="4">
    <source>
        <dbReference type="Google" id="ProtNLM"/>
    </source>
</evidence>
<organism evidence="2 3">
    <name type="scientific">Candidatus Manganitrophus noduliformans</name>
    <dbReference type="NCBI Taxonomy" id="2606439"/>
    <lineage>
        <taxon>Bacteria</taxon>
        <taxon>Pseudomonadati</taxon>
        <taxon>Nitrospirota</taxon>
        <taxon>Nitrospiria</taxon>
        <taxon>Candidatus Troglogloeales</taxon>
        <taxon>Candidatus Manganitrophaceae</taxon>
        <taxon>Candidatus Manganitrophus</taxon>
    </lineage>
</organism>
<keyword evidence="3" id="KW-1185">Reference proteome</keyword>
<sequence length="157" mass="17267">MNWNDIILWGLLATGLLTTLMRGAEGLGYTRMDIPFMLGTMFTSNRDFAKVIGSVVHFINGFLFSLLYAVFFSGFGFVSWWLGGLMGIAHGAFVLIVVLPLLPGVHPRMASEFWGPTPTRLLEPPGFLALNYGYQTPAVAMLAHLAFGWVLGAFYSL</sequence>
<keyword evidence="1" id="KW-1133">Transmembrane helix</keyword>
<evidence type="ECO:0000256" key="1">
    <source>
        <dbReference type="SAM" id="Phobius"/>
    </source>
</evidence>
<feature type="transmembrane region" description="Helical" evidence="1">
    <location>
        <begin position="78"/>
        <end position="102"/>
    </location>
</feature>
<feature type="transmembrane region" description="Helical" evidence="1">
    <location>
        <begin position="50"/>
        <end position="71"/>
    </location>
</feature>
<dbReference type="EMBL" id="VTOW01000003">
    <property type="protein sequence ID" value="NKE72494.1"/>
    <property type="molecule type" value="Genomic_DNA"/>
</dbReference>
<accession>A0A7X6DSF7</accession>
<protein>
    <recommendedName>
        <fullName evidence="4">DUF1440 domain-containing protein</fullName>
    </recommendedName>
</protein>
<evidence type="ECO:0000313" key="3">
    <source>
        <dbReference type="Proteomes" id="UP000534783"/>
    </source>
</evidence>
<feature type="transmembrane region" description="Helical" evidence="1">
    <location>
        <begin position="132"/>
        <end position="155"/>
    </location>
</feature>
<dbReference type="RefSeq" id="WP_168062190.1">
    <property type="nucleotide sequence ID" value="NZ_VTOW01000003.1"/>
</dbReference>